<evidence type="ECO:0000313" key="1">
    <source>
        <dbReference type="Proteomes" id="UP000887579"/>
    </source>
</evidence>
<sequence>MAAILDNQLKESNFEMTEYKLHWKPKGVIERTTLDGIIPTFFGRIIPRSYIDAGTFGSVSTCYVTGLEENCIIKTIRNVTNVADIEAELKVLDEGPTELKVLDEGPSCPLLPKLLYAGFDMDHCFCFIMECLSGGTIFQHINNPNLTPAAIRPIVLSIAKGLMFLHKKNFSHGDLKAQNVGLTEDGVAKIFDFGKSRDISKPTILPHGTFDAPEVINGIEAGAAADYFSLGCLVGFMLQKFPPFYDEDDETFYKQIQNDAPKIQIEDEIAKDFITKLLQKDPNARLTKVLNHPYLKVSIQPIFAPGNILNLKQDEVPANNAGFRSNVRGNDLVLSNGLLRFPTRRCTKWINGH</sequence>
<proteinExistence type="predicted"/>
<protein>
    <submittedName>
        <fullName evidence="2">Protein kinase domain-containing protein</fullName>
    </submittedName>
</protein>
<organism evidence="1 2">
    <name type="scientific">Panagrolaimus sp. ES5</name>
    <dbReference type="NCBI Taxonomy" id="591445"/>
    <lineage>
        <taxon>Eukaryota</taxon>
        <taxon>Metazoa</taxon>
        <taxon>Ecdysozoa</taxon>
        <taxon>Nematoda</taxon>
        <taxon>Chromadorea</taxon>
        <taxon>Rhabditida</taxon>
        <taxon>Tylenchina</taxon>
        <taxon>Panagrolaimomorpha</taxon>
        <taxon>Panagrolaimoidea</taxon>
        <taxon>Panagrolaimidae</taxon>
        <taxon>Panagrolaimus</taxon>
    </lineage>
</organism>
<evidence type="ECO:0000313" key="2">
    <source>
        <dbReference type="WBParaSite" id="ES5_v2.g19183.t1"/>
    </source>
</evidence>
<dbReference type="Proteomes" id="UP000887579">
    <property type="component" value="Unplaced"/>
</dbReference>
<reference evidence="2" key="1">
    <citation type="submission" date="2022-11" db="UniProtKB">
        <authorList>
            <consortium name="WormBaseParasite"/>
        </authorList>
    </citation>
    <scope>IDENTIFICATION</scope>
</reference>
<accession>A0AC34FPG4</accession>
<name>A0AC34FPG4_9BILA</name>
<dbReference type="WBParaSite" id="ES5_v2.g19183.t1">
    <property type="protein sequence ID" value="ES5_v2.g19183.t1"/>
    <property type="gene ID" value="ES5_v2.g19183"/>
</dbReference>